<dbReference type="GeneID" id="19955424"/>
<dbReference type="PANTHER" id="PTHR45911">
    <property type="entry name" value="C2 DOMAIN-CONTAINING PROTEIN"/>
    <property type="match status" value="1"/>
</dbReference>
<dbReference type="VEuPathDB" id="FungiDB:SDRG_14697"/>
<dbReference type="eggNOG" id="KOG1032">
    <property type="taxonomic scope" value="Eukaryota"/>
</dbReference>
<dbReference type="Gene3D" id="2.60.40.150">
    <property type="entry name" value="C2 domain"/>
    <property type="match status" value="1"/>
</dbReference>
<keyword evidence="2" id="KW-0106">Calcium</keyword>
<accession>T0PPX4</accession>
<evidence type="ECO:0000313" key="4">
    <source>
        <dbReference type="EMBL" id="EQC27494.1"/>
    </source>
</evidence>
<keyword evidence="5" id="KW-1185">Reference proteome</keyword>
<dbReference type="InParanoid" id="T0PPX4"/>
<dbReference type="PROSITE" id="PS50004">
    <property type="entry name" value="C2"/>
    <property type="match status" value="1"/>
</dbReference>
<evidence type="ECO:0000256" key="2">
    <source>
        <dbReference type="ARBA" id="ARBA00022837"/>
    </source>
</evidence>
<dbReference type="Pfam" id="PF00168">
    <property type="entry name" value="C2"/>
    <property type="match status" value="1"/>
</dbReference>
<dbReference type="SUPFAM" id="SSF49562">
    <property type="entry name" value="C2 domain (Calcium/lipid-binding domain, CaLB)"/>
    <property type="match status" value="1"/>
</dbReference>
<dbReference type="RefSeq" id="XP_008619068.1">
    <property type="nucleotide sequence ID" value="XM_008620846.1"/>
</dbReference>
<organism evidence="4 5">
    <name type="scientific">Saprolegnia diclina (strain VS20)</name>
    <dbReference type="NCBI Taxonomy" id="1156394"/>
    <lineage>
        <taxon>Eukaryota</taxon>
        <taxon>Sar</taxon>
        <taxon>Stramenopiles</taxon>
        <taxon>Oomycota</taxon>
        <taxon>Saprolegniomycetes</taxon>
        <taxon>Saprolegniales</taxon>
        <taxon>Saprolegniaceae</taxon>
        <taxon>Saprolegnia</taxon>
    </lineage>
</organism>
<dbReference type="EMBL" id="JH767207">
    <property type="protein sequence ID" value="EQC27494.1"/>
    <property type="molecule type" value="Genomic_DNA"/>
</dbReference>
<feature type="domain" description="C2" evidence="3">
    <location>
        <begin position="1"/>
        <end position="123"/>
    </location>
</feature>
<dbReference type="OMA" id="RQWINEY"/>
<protein>
    <recommendedName>
        <fullName evidence="3">C2 domain-containing protein</fullName>
    </recommendedName>
</protein>
<evidence type="ECO:0000259" key="3">
    <source>
        <dbReference type="PROSITE" id="PS50004"/>
    </source>
</evidence>
<dbReference type="InterPro" id="IPR035892">
    <property type="entry name" value="C2_domain_sf"/>
</dbReference>
<evidence type="ECO:0000256" key="1">
    <source>
        <dbReference type="ARBA" id="ARBA00022723"/>
    </source>
</evidence>
<dbReference type="InterPro" id="IPR000008">
    <property type="entry name" value="C2_dom"/>
</dbReference>
<name>T0PPX4_SAPDV</name>
<reference evidence="4 5" key="1">
    <citation type="submission" date="2012-04" db="EMBL/GenBank/DDBJ databases">
        <title>The Genome Sequence of Saprolegnia declina VS20.</title>
        <authorList>
            <consortium name="The Broad Institute Genome Sequencing Platform"/>
            <person name="Russ C."/>
            <person name="Nusbaum C."/>
            <person name="Tyler B."/>
            <person name="van West P."/>
            <person name="Dieguez-Uribeondo J."/>
            <person name="de Bruijn I."/>
            <person name="Tripathy S."/>
            <person name="Jiang R."/>
            <person name="Young S.K."/>
            <person name="Zeng Q."/>
            <person name="Gargeya S."/>
            <person name="Fitzgerald M."/>
            <person name="Haas B."/>
            <person name="Abouelleil A."/>
            <person name="Alvarado L."/>
            <person name="Arachchi H.M."/>
            <person name="Berlin A."/>
            <person name="Chapman S.B."/>
            <person name="Goldberg J."/>
            <person name="Griggs A."/>
            <person name="Gujja S."/>
            <person name="Hansen M."/>
            <person name="Howarth C."/>
            <person name="Imamovic A."/>
            <person name="Larimer J."/>
            <person name="McCowen C."/>
            <person name="Montmayeur A."/>
            <person name="Murphy C."/>
            <person name="Neiman D."/>
            <person name="Pearson M."/>
            <person name="Priest M."/>
            <person name="Roberts A."/>
            <person name="Saif S."/>
            <person name="Shea T."/>
            <person name="Sisk P."/>
            <person name="Sykes S."/>
            <person name="Wortman J."/>
            <person name="Nusbaum C."/>
            <person name="Birren B."/>
        </authorList>
    </citation>
    <scope>NUCLEOTIDE SEQUENCE [LARGE SCALE GENOMIC DNA]</scope>
    <source>
        <strain evidence="4 5">VS20</strain>
    </source>
</reference>
<proteinExistence type="predicted"/>
<dbReference type="Proteomes" id="UP000030762">
    <property type="component" value="Unassembled WGS sequence"/>
</dbReference>
<dbReference type="CDD" id="cd00030">
    <property type="entry name" value="C2"/>
    <property type="match status" value="1"/>
</dbReference>
<gene>
    <name evidence="4" type="ORF">SDRG_14697</name>
</gene>
<dbReference type="GO" id="GO:0046872">
    <property type="term" value="F:metal ion binding"/>
    <property type="evidence" value="ECO:0007669"/>
    <property type="project" value="UniProtKB-KW"/>
</dbReference>
<dbReference type="SMART" id="SM00239">
    <property type="entry name" value="C2"/>
    <property type="match status" value="1"/>
</dbReference>
<dbReference type="OrthoDB" id="270970at2759"/>
<dbReference type="STRING" id="1156394.T0PPX4"/>
<sequence length="265" mass="29857">MFKSRKHLEHLPHEPMRTVRIILEEAKNLPVGDLAMFGGSSDPYVVLSIGAHRWQSPVCMKTLNPQWSNLECEIALTLSEVAAEPVLRVEVWDFDSVTPDDLLGTTEISLADPANLGAHVYELTPALEFAKSAPGLIALDISIGAPSTTYTVNVWENERWSRTHREWSKDHLTESDRPAWFAGGEKGGQDFKAAVPEVPAGYKTKGAWTFYPMAGTDEGWLYGHGFSGPWHQEKAMHHTVRTRQWINEYHEHFDGDDECNNHTEH</sequence>
<dbReference type="AlphaFoldDB" id="T0PPX4"/>
<keyword evidence="1" id="KW-0479">Metal-binding</keyword>
<evidence type="ECO:0000313" key="5">
    <source>
        <dbReference type="Proteomes" id="UP000030762"/>
    </source>
</evidence>